<reference evidence="4" key="1">
    <citation type="journal article" date="2019" name="Int. J. Syst. Evol. Microbiol.">
        <title>The Global Catalogue of Microorganisms (GCM) 10K type strain sequencing project: providing services to taxonomists for standard genome sequencing and annotation.</title>
        <authorList>
            <consortium name="The Broad Institute Genomics Platform"/>
            <consortium name="The Broad Institute Genome Sequencing Center for Infectious Disease"/>
            <person name="Wu L."/>
            <person name="Ma J."/>
        </authorList>
    </citation>
    <scope>NUCLEOTIDE SEQUENCE [LARGE SCALE GENOMIC DNA]</scope>
    <source>
        <strain evidence="4">TISTR 2466</strain>
    </source>
</reference>
<feature type="domain" description="LXG" evidence="2">
    <location>
        <begin position="2"/>
        <end position="71"/>
    </location>
</feature>
<evidence type="ECO:0000313" key="3">
    <source>
        <dbReference type="EMBL" id="MFD2693577.1"/>
    </source>
</evidence>
<sequence length="109" mass="12669">MSDLLPINVFSNQEVDQALDAADKKRAQTVLDVQDLDQKLTNEYRQVNEDLHIASLYGELINATRQGADVQPMRFNAQAYHDSKIYHLSGKRMLYKQWLMEELGYLMCF</sequence>
<evidence type="ECO:0000256" key="1">
    <source>
        <dbReference type="ARBA" id="ARBA00034117"/>
    </source>
</evidence>
<protein>
    <submittedName>
        <fullName evidence="3">T7SS effector LXG polymorphic toxin</fullName>
    </submittedName>
</protein>
<evidence type="ECO:0000259" key="2">
    <source>
        <dbReference type="Pfam" id="PF04740"/>
    </source>
</evidence>
<dbReference type="Proteomes" id="UP001597399">
    <property type="component" value="Unassembled WGS sequence"/>
</dbReference>
<dbReference type="RefSeq" id="WP_309247021.1">
    <property type="nucleotide sequence ID" value="NZ_JAMXWM010000005.1"/>
</dbReference>
<name>A0ABW5S3E8_9BACL</name>
<dbReference type="EMBL" id="JBHUMQ010000017">
    <property type="protein sequence ID" value="MFD2693577.1"/>
    <property type="molecule type" value="Genomic_DNA"/>
</dbReference>
<proteinExistence type="inferred from homology"/>
<dbReference type="Pfam" id="PF04740">
    <property type="entry name" value="LXG"/>
    <property type="match status" value="1"/>
</dbReference>
<accession>A0ABW5S3E8</accession>
<evidence type="ECO:0000313" key="4">
    <source>
        <dbReference type="Proteomes" id="UP001597399"/>
    </source>
</evidence>
<organism evidence="3 4">
    <name type="scientific">Sporolactobacillus shoreicorticis</name>
    <dbReference type="NCBI Taxonomy" id="1923877"/>
    <lineage>
        <taxon>Bacteria</taxon>
        <taxon>Bacillati</taxon>
        <taxon>Bacillota</taxon>
        <taxon>Bacilli</taxon>
        <taxon>Bacillales</taxon>
        <taxon>Sporolactobacillaceae</taxon>
        <taxon>Sporolactobacillus</taxon>
    </lineage>
</organism>
<comment type="caution">
    <text evidence="3">The sequence shown here is derived from an EMBL/GenBank/DDBJ whole genome shotgun (WGS) entry which is preliminary data.</text>
</comment>
<dbReference type="InterPro" id="IPR006829">
    <property type="entry name" value="LXG_dom"/>
</dbReference>
<comment type="similarity">
    <text evidence="1">In the N-terminal section; belongs to the LXG family.</text>
</comment>
<keyword evidence="4" id="KW-1185">Reference proteome</keyword>
<gene>
    <name evidence="3" type="ORF">ACFSUE_08045</name>
</gene>